<dbReference type="GO" id="GO:0000492">
    <property type="term" value="P:box C/D snoRNP assembly"/>
    <property type="evidence" value="ECO:0007669"/>
    <property type="project" value="TreeGrafter"/>
</dbReference>
<reference evidence="5" key="1">
    <citation type="submission" date="2025-08" db="UniProtKB">
        <authorList>
            <consortium name="RefSeq"/>
        </authorList>
    </citation>
    <scope>IDENTIFICATION</scope>
</reference>
<feature type="domain" description="C2H2-type" evidence="3">
    <location>
        <begin position="113"/>
        <end position="135"/>
    </location>
</feature>
<dbReference type="GO" id="GO:0005634">
    <property type="term" value="C:nucleus"/>
    <property type="evidence" value="ECO:0007669"/>
    <property type="project" value="TreeGrafter"/>
</dbReference>
<dbReference type="Pfam" id="PF10453">
    <property type="entry name" value="NUFIP1"/>
    <property type="match status" value="1"/>
</dbReference>
<dbReference type="GO" id="GO:0003723">
    <property type="term" value="F:RNA binding"/>
    <property type="evidence" value="ECO:0007669"/>
    <property type="project" value="InterPro"/>
</dbReference>
<gene>
    <name evidence="5" type="primary">nufip1</name>
</gene>
<protein>
    <submittedName>
        <fullName evidence="5">Nuclear fragile X mental retardation-interacting protein 1</fullName>
    </submittedName>
</protein>
<feature type="compositionally biased region" description="Polar residues" evidence="2">
    <location>
        <begin position="517"/>
        <end position="532"/>
    </location>
</feature>
<dbReference type="PROSITE" id="PS00028">
    <property type="entry name" value="ZINC_FINGER_C2H2_1"/>
    <property type="match status" value="1"/>
</dbReference>
<dbReference type="AlphaFoldDB" id="A0A6P3VLM5"/>
<feature type="compositionally biased region" description="Pro residues" evidence="2">
    <location>
        <begin position="49"/>
        <end position="59"/>
    </location>
</feature>
<keyword evidence="1" id="KW-0862">Zinc</keyword>
<sequence length="598" mass="66432">MTNPGNYPPPVFNCPPQAPVLKPSALQWDTSEPSTFQAARDWNWFGPQPTFPQPPPPGPWNTYTQGNWHDGPWQQNFGANRSRGSHHKTGGQQYGRQDFGGKKKNKKEPEFSFFCDPCDRGFKHQDKYDEHLSQHVKCSVADCSFTAHEKLVKIHWRNNHAPGTKRIKLDTPEEIKKWREERRRNFPTLANVEKKMKLMEAKEERGEVLQTAEFGRMRGRGRGGNRRGGFRGRGRGRDSDSHSNYRGGAEEKQQQQQPVSQPRKEVDPLGTLANSDPDSEKEDVVSGETVSVAPKNMSAGLASLVASYGSMSESDQEPDAAPILKTSKVLEENKAMLKNLPAPSQPFQESSVPMERGPPGNNSRGRGRRRGRGGRHHNDTPQQRRHTLLEMLLAPDIRHERNVILQCVRFVVRNGFFGLERKGEDPAVTHRKQGTKSGAECMSQSENVISGNMQASQASQATTSQSPLKDLPQTKNPFLEHQPSLSNTRGPGLFPTGNGNGTEGSMTAGEDRHVSEQFRNGGSQAKANTRHTPSVYEDDVWEMDDVSTTDGDVHPSEACDPGLNESRGTAERRSEEAPEVSIGGAMRSQVLGWVGEKP</sequence>
<dbReference type="PROSITE" id="PS50157">
    <property type="entry name" value="ZINC_FINGER_C2H2_2"/>
    <property type="match status" value="1"/>
</dbReference>
<keyword evidence="4" id="KW-1185">Reference proteome</keyword>
<evidence type="ECO:0000313" key="4">
    <source>
        <dbReference type="Proteomes" id="UP000515152"/>
    </source>
</evidence>
<dbReference type="SMART" id="SM00355">
    <property type="entry name" value="ZnF_C2H2"/>
    <property type="match status" value="2"/>
</dbReference>
<dbReference type="GO" id="GO:0008270">
    <property type="term" value="F:zinc ion binding"/>
    <property type="evidence" value="ECO:0007669"/>
    <property type="project" value="UniProtKB-KW"/>
</dbReference>
<dbReference type="PANTHER" id="PTHR13309:SF0">
    <property type="entry name" value="FMR1-INTERACTING PROTEIN NUFIP1"/>
    <property type="match status" value="1"/>
</dbReference>
<keyword evidence="1" id="KW-0479">Metal-binding</keyword>
<evidence type="ECO:0000313" key="5">
    <source>
        <dbReference type="RefSeq" id="XP_012675211.2"/>
    </source>
</evidence>
<feature type="compositionally biased region" description="Pro residues" evidence="2">
    <location>
        <begin position="1"/>
        <end position="18"/>
    </location>
</feature>
<dbReference type="OrthoDB" id="273070at2759"/>
<feature type="region of interest" description="Disordered" evidence="2">
    <location>
        <begin position="202"/>
        <end position="291"/>
    </location>
</feature>
<evidence type="ECO:0000256" key="2">
    <source>
        <dbReference type="SAM" id="MobiDB-lite"/>
    </source>
</evidence>
<feature type="compositionally biased region" description="Polar residues" evidence="2">
    <location>
        <begin position="61"/>
        <end position="79"/>
    </location>
</feature>
<feature type="compositionally biased region" description="Polar residues" evidence="2">
    <location>
        <begin position="27"/>
        <end position="37"/>
    </location>
</feature>
<feature type="compositionally biased region" description="Basic and acidic residues" evidence="2">
    <location>
        <begin position="235"/>
        <end position="253"/>
    </location>
</feature>
<feature type="region of interest" description="Disordered" evidence="2">
    <location>
        <begin position="1"/>
        <end position="106"/>
    </location>
</feature>
<feature type="compositionally biased region" description="Basic residues" evidence="2">
    <location>
        <begin position="365"/>
        <end position="375"/>
    </location>
</feature>
<dbReference type="InterPro" id="IPR039136">
    <property type="entry name" value="NUFIP1-like"/>
</dbReference>
<dbReference type="InterPro" id="IPR013087">
    <property type="entry name" value="Znf_C2H2_type"/>
</dbReference>
<dbReference type="PANTHER" id="PTHR13309">
    <property type="entry name" value="NUCLEAR FRAGILE X MENTAL RETARDATION PROTEIN INTERACTING PROTEIN 1"/>
    <property type="match status" value="1"/>
</dbReference>
<dbReference type="InterPro" id="IPR019496">
    <property type="entry name" value="NUFIP1_cons_dom"/>
</dbReference>
<organism evidence="4 5">
    <name type="scientific">Clupea harengus</name>
    <name type="common">Atlantic herring</name>
    <dbReference type="NCBI Taxonomy" id="7950"/>
    <lineage>
        <taxon>Eukaryota</taxon>
        <taxon>Metazoa</taxon>
        <taxon>Chordata</taxon>
        <taxon>Craniata</taxon>
        <taxon>Vertebrata</taxon>
        <taxon>Euteleostomi</taxon>
        <taxon>Actinopterygii</taxon>
        <taxon>Neopterygii</taxon>
        <taxon>Teleostei</taxon>
        <taxon>Clupei</taxon>
        <taxon>Clupeiformes</taxon>
        <taxon>Clupeoidei</taxon>
        <taxon>Clupeidae</taxon>
        <taxon>Clupea</taxon>
    </lineage>
</organism>
<accession>A0A6P3VLM5</accession>
<evidence type="ECO:0000256" key="1">
    <source>
        <dbReference type="PROSITE-ProRule" id="PRU00042"/>
    </source>
</evidence>
<feature type="compositionally biased region" description="Acidic residues" evidence="2">
    <location>
        <begin position="536"/>
        <end position="547"/>
    </location>
</feature>
<dbReference type="CTD" id="26747"/>
<dbReference type="Proteomes" id="UP000515152">
    <property type="component" value="Chromosome 21"/>
</dbReference>
<proteinExistence type="predicted"/>
<keyword evidence="1" id="KW-0863">Zinc-finger</keyword>
<dbReference type="RefSeq" id="XP_012675211.2">
    <property type="nucleotide sequence ID" value="XM_012819757.3"/>
</dbReference>
<feature type="region of interest" description="Disordered" evidence="2">
    <location>
        <begin position="338"/>
        <end position="383"/>
    </location>
</feature>
<name>A0A6P3VLM5_CLUHA</name>
<feature type="compositionally biased region" description="Low complexity" evidence="2">
    <location>
        <begin position="454"/>
        <end position="466"/>
    </location>
</feature>
<dbReference type="GeneID" id="105893353"/>
<evidence type="ECO:0000259" key="3">
    <source>
        <dbReference type="PROSITE" id="PS50157"/>
    </source>
</evidence>
<feature type="region of interest" description="Disordered" evidence="2">
    <location>
        <begin position="453"/>
        <end position="584"/>
    </location>
</feature>
<feature type="compositionally biased region" description="Basic residues" evidence="2">
    <location>
        <begin position="217"/>
        <end position="234"/>
    </location>
</feature>
<dbReference type="KEGG" id="char:105893353"/>